<organism evidence="5">
    <name type="scientific">Wollemia nobilis</name>
    <dbReference type="NCBI Taxonomy" id="56998"/>
    <lineage>
        <taxon>Eukaryota</taxon>
        <taxon>Viridiplantae</taxon>
        <taxon>Streptophyta</taxon>
        <taxon>Embryophyta</taxon>
        <taxon>Tracheophyta</taxon>
        <taxon>Spermatophyta</taxon>
        <taxon>Pinopsida</taxon>
        <taxon>Pinidae</taxon>
        <taxon>Conifers II</taxon>
        <taxon>Araucariales</taxon>
        <taxon>Araucariaceae</taxon>
        <taxon>Wollemia</taxon>
    </lineage>
</organism>
<evidence type="ECO:0000256" key="3">
    <source>
        <dbReference type="PIRSR" id="PIRSR005962-1"/>
    </source>
</evidence>
<evidence type="ECO:0000256" key="4">
    <source>
        <dbReference type="SAM" id="Phobius"/>
    </source>
</evidence>
<keyword evidence="3" id="KW-0479">Metal-binding</keyword>
<evidence type="ECO:0000256" key="2">
    <source>
        <dbReference type="ARBA" id="ARBA00022801"/>
    </source>
</evidence>
<keyword evidence="4" id="KW-1133">Transmembrane helix</keyword>
<dbReference type="AlphaFoldDB" id="A0A0C9QR42"/>
<sequence length="325" mass="35313">MVSVFSFPGLKLWPLKLVIMVVLAFVLIGYVGAQEEGEIMEAAKDGDMFEWLISVRRRLHREPELMYNEFNTSKLIREELDAMGVRYEWPFAHTGLVATIGSGAAPTVALRADMDALPQQELVEWEHKSENMGKMHACGHDAHVTMLLGAAKLLQQRKDKLKGTVRLIFQPAEEMGGGAARMVSEGALGDAEAIFAMHTAPDIPTGSICSSPGTFLAGSSIFEAVIQGRGGHAAMPHLTADPIAATSLAILSVQQLISRETDPLDSQVVSITFIDAGKGYNVIPNNVRFGGTLRSLSSQGLAQLKKRIKEGNKETSSCQWMHRNG</sequence>
<name>A0A0C9QR42_9CONI</name>
<dbReference type="PIRSF" id="PIRSF005962">
    <property type="entry name" value="Pept_M20D_amidohydro"/>
    <property type="match status" value="1"/>
</dbReference>
<keyword evidence="4" id="KW-0472">Membrane</keyword>
<dbReference type="Gene3D" id="3.40.630.10">
    <property type="entry name" value="Zn peptidases"/>
    <property type="match status" value="1"/>
</dbReference>
<keyword evidence="2" id="KW-0378">Hydrolase</keyword>
<dbReference type="GO" id="GO:0010179">
    <property type="term" value="F:IAA-Ala conjugate hydrolase activity"/>
    <property type="evidence" value="ECO:0007669"/>
    <property type="project" value="TreeGrafter"/>
</dbReference>
<accession>A0A0C9QR42</accession>
<keyword evidence="3" id="KW-0464">Manganese</keyword>
<feature type="binding site" evidence="3">
    <location>
        <position position="138"/>
    </location>
    <ligand>
        <name>Mn(2+)</name>
        <dbReference type="ChEBI" id="CHEBI:29035"/>
        <label>2</label>
    </ligand>
</feature>
<comment type="cofactor">
    <cofactor evidence="3">
        <name>Mn(2+)</name>
        <dbReference type="ChEBI" id="CHEBI:29035"/>
    </cofactor>
    <text evidence="3">The Mn(2+) ion enhances activity.</text>
</comment>
<dbReference type="InterPro" id="IPR002933">
    <property type="entry name" value="Peptidase_M20"/>
</dbReference>
<feature type="transmembrane region" description="Helical" evidence="4">
    <location>
        <begin position="12"/>
        <end position="33"/>
    </location>
</feature>
<dbReference type="PANTHER" id="PTHR11014">
    <property type="entry name" value="PEPTIDASE M20 FAMILY MEMBER"/>
    <property type="match status" value="1"/>
</dbReference>
<dbReference type="SUPFAM" id="SSF55031">
    <property type="entry name" value="Bacterial exopeptidase dimerisation domain"/>
    <property type="match status" value="1"/>
</dbReference>
<feature type="binding site" evidence="3">
    <location>
        <position position="198"/>
    </location>
    <ligand>
        <name>Mn(2+)</name>
        <dbReference type="ChEBI" id="CHEBI:29035"/>
        <label>2</label>
    </ligand>
</feature>
<dbReference type="Pfam" id="PF01546">
    <property type="entry name" value="Peptidase_M20"/>
    <property type="match status" value="1"/>
</dbReference>
<dbReference type="PANTHER" id="PTHR11014:SF63">
    <property type="entry name" value="METALLOPEPTIDASE, PUTATIVE (AFU_ORTHOLOGUE AFUA_6G09600)-RELATED"/>
    <property type="match status" value="1"/>
</dbReference>
<dbReference type="MEROPS" id="M20.014"/>
<proteinExistence type="inferred from homology"/>
<protein>
    <submittedName>
        <fullName evidence="5">TSA: Wollemia nobilis Ref_Wollemi_Transcript_13250_1439 transcribed RNA sequence</fullName>
    </submittedName>
</protein>
<reference evidence="5" key="1">
    <citation type="submission" date="2015-02" db="EMBL/GenBank/DDBJ databases">
        <title>A transcriptome of Wollemia nobilis - a relic of Gondwana.</title>
        <authorList>
            <person name="Chia J.Y."/>
            <person name="Leong Y.S."/>
            <person name="Abdul Karim S."/>
            <person name="Wan Azmi N."/>
            <person name="Hercus R."/>
            <person name="Croft L."/>
        </authorList>
    </citation>
    <scope>NUCLEOTIDE SEQUENCE</scope>
    <source>
        <strain evidence="5">MaeBrown</strain>
        <tissue evidence="5">Leaf</tissue>
    </source>
</reference>
<dbReference type="NCBIfam" id="TIGR01891">
    <property type="entry name" value="amidohydrolases"/>
    <property type="match status" value="1"/>
</dbReference>
<dbReference type="SUPFAM" id="SSF53187">
    <property type="entry name" value="Zn-dependent exopeptidases"/>
    <property type="match status" value="1"/>
</dbReference>
<dbReference type="GO" id="GO:0009850">
    <property type="term" value="P:auxin metabolic process"/>
    <property type="evidence" value="ECO:0007669"/>
    <property type="project" value="TreeGrafter"/>
</dbReference>
<dbReference type="GO" id="GO:0046872">
    <property type="term" value="F:metal ion binding"/>
    <property type="evidence" value="ECO:0007669"/>
    <property type="project" value="UniProtKB-KW"/>
</dbReference>
<feature type="binding site" evidence="3">
    <location>
        <position position="140"/>
    </location>
    <ligand>
        <name>Mn(2+)</name>
        <dbReference type="ChEBI" id="CHEBI:29035"/>
        <label>2</label>
    </ligand>
</feature>
<dbReference type="FunFam" id="3.30.70.360:FF:000001">
    <property type="entry name" value="N-acetyldiaminopimelate deacetylase"/>
    <property type="match status" value="1"/>
</dbReference>
<evidence type="ECO:0000256" key="1">
    <source>
        <dbReference type="ARBA" id="ARBA00006153"/>
    </source>
</evidence>
<dbReference type="InterPro" id="IPR036264">
    <property type="entry name" value="Bact_exopeptidase_dim_dom"/>
</dbReference>
<dbReference type="InterPro" id="IPR017439">
    <property type="entry name" value="Amidohydrolase"/>
</dbReference>
<keyword evidence="4" id="KW-0812">Transmembrane</keyword>
<dbReference type="EMBL" id="GCHU01013174">
    <property type="protein sequence ID" value="JAG87200.1"/>
    <property type="molecule type" value="Transcribed_RNA"/>
</dbReference>
<comment type="similarity">
    <text evidence="1">Belongs to the peptidase M20 family.</text>
</comment>
<feature type="binding site" evidence="3">
    <location>
        <position position="174"/>
    </location>
    <ligand>
        <name>Mn(2+)</name>
        <dbReference type="ChEBI" id="CHEBI:29035"/>
        <label>2</label>
    </ligand>
</feature>
<evidence type="ECO:0000313" key="5">
    <source>
        <dbReference type="EMBL" id="JAG87200.1"/>
    </source>
</evidence>
<dbReference type="GO" id="GO:0005783">
    <property type="term" value="C:endoplasmic reticulum"/>
    <property type="evidence" value="ECO:0007669"/>
    <property type="project" value="TreeGrafter"/>
</dbReference>